<proteinExistence type="predicted"/>
<gene>
    <name evidence="1" type="ORF">DID88_009314</name>
</gene>
<comment type="caution">
    <text evidence="1">The sequence shown here is derived from an EMBL/GenBank/DDBJ whole genome shotgun (WGS) entry which is preliminary data.</text>
</comment>
<evidence type="ECO:0000313" key="2">
    <source>
        <dbReference type="Proteomes" id="UP000249056"/>
    </source>
</evidence>
<dbReference type="EMBL" id="QKRW01000065">
    <property type="protein sequence ID" value="RAL58894.1"/>
    <property type="molecule type" value="Genomic_DNA"/>
</dbReference>
<protein>
    <submittedName>
        <fullName evidence="1">Uncharacterized protein</fullName>
    </submittedName>
</protein>
<dbReference type="OrthoDB" id="3533961at2759"/>
<keyword evidence="2" id="KW-1185">Reference proteome</keyword>
<dbReference type="AlphaFoldDB" id="A0A395IG49"/>
<reference evidence="1 2" key="1">
    <citation type="submission" date="2018-06" db="EMBL/GenBank/DDBJ databases">
        <title>Genome Sequence of the Brown Rot Fungal Pathogen Monilinia fructigena.</title>
        <authorList>
            <person name="Landi L."/>
            <person name="De Miccolis Angelini R.M."/>
            <person name="Pollastro S."/>
            <person name="Abate D."/>
            <person name="Faretra F."/>
            <person name="Romanazzi G."/>
        </authorList>
    </citation>
    <scope>NUCLEOTIDE SEQUENCE [LARGE SCALE GENOMIC DNA]</scope>
    <source>
        <strain evidence="1 2">Mfrg269</strain>
    </source>
</reference>
<organism evidence="1 2">
    <name type="scientific">Monilinia fructigena</name>
    <dbReference type="NCBI Taxonomy" id="38457"/>
    <lineage>
        <taxon>Eukaryota</taxon>
        <taxon>Fungi</taxon>
        <taxon>Dikarya</taxon>
        <taxon>Ascomycota</taxon>
        <taxon>Pezizomycotina</taxon>
        <taxon>Leotiomycetes</taxon>
        <taxon>Helotiales</taxon>
        <taxon>Sclerotiniaceae</taxon>
        <taxon>Monilinia</taxon>
    </lineage>
</organism>
<accession>A0A395IG49</accession>
<dbReference type="Proteomes" id="UP000249056">
    <property type="component" value="Unassembled WGS sequence"/>
</dbReference>
<sequence>MNDGGGGHFAFHLANKNDEDVDISTEDQLDNINGAWSGFYTSTESCTSRRCRFQLGGRTGNNSDLLTVKGHGGASTGIWATYVSL</sequence>
<evidence type="ECO:0000313" key="1">
    <source>
        <dbReference type="EMBL" id="RAL58894.1"/>
    </source>
</evidence>
<name>A0A395IG49_9HELO</name>